<dbReference type="InterPro" id="IPR050227">
    <property type="entry name" value="Rab"/>
</dbReference>
<evidence type="ECO:0000256" key="2">
    <source>
        <dbReference type="ARBA" id="ARBA00023134"/>
    </source>
</evidence>
<dbReference type="CDD" id="cd00154">
    <property type="entry name" value="Rab"/>
    <property type="match status" value="1"/>
</dbReference>
<proteinExistence type="predicted"/>
<dbReference type="SMART" id="SM00175">
    <property type="entry name" value="RAB"/>
    <property type="match status" value="1"/>
</dbReference>
<dbReference type="GO" id="GO:0005525">
    <property type="term" value="F:GTP binding"/>
    <property type="evidence" value="ECO:0007669"/>
    <property type="project" value="UniProtKB-KW"/>
</dbReference>
<dbReference type="GO" id="GO:0003924">
    <property type="term" value="F:GTPase activity"/>
    <property type="evidence" value="ECO:0007669"/>
    <property type="project" value="InterPro"/>
</dbReference>
<dbReference type="PROSITE" id="PS51421">
    <property type="entry name" value="RAS"/>
    <property type="match status" value="1"/>
</dbReference>
<dbReference type="NCBIfam" id="TIGR00231">
    <property type="entry name" value="small_GTP"/>
    <property type="match status" value="1"/>
</dbReference>
<keyword evidence="1" id="KW-0547">Nucleotide-binding</keyword>
<dbReference type="PANTHER" id="PTHR47977">
    <property type="entry name" value="RAS-RELATED PROTEIN RAB"/>
    <property type="match status" value="1"/>
</dbReference>
<dbReference type="Gene3D" id="3.40.50.300">
    <property type="entry name" value="P-loop containing nucleotide triphosphate hydrolases"/>
    <property type="match status" value="1"/>
</dbReference>
<organism evidence="3">
    <name type="scientific">Candidatus Heimdallarchaeum endolithica</name>
    <dbReference type="NCBI Taxonomy" id="2876572"/>
    <lineage>
        <taxon>Archaea</taxon>
        <taxon>Promethearchaeati</taxon>
        <taxon>Candidatus Heimdallarchaeota</taxon>
        <taxon>Candidatus Heimdallarchaeia (ex Rinke et al. 2021) (nom. nud.)</taxon>
        <taxon>Candidatus Heimdallarchaeales</taxon>
        <taxon>Candidatus Heimdallarchaeaceae</taxon>
        <taxon>Candidatus Heimdallarchaeum</taxon>
    </lineage>
</organism>
<dbReference type="InterPro" id="IPR001806">
    <property type="entry name" value="Small_GTPase"/>
</dbReference>
<keyword evidence="2" id="KW-0342">GTP-binding</keyword>
<dbReference type="SMART" id="SM00173">
    <property type="entry name" value="RAS"/>
    <property type="match status" value="1"/>
</dbReference>
<accession>A0A9Y1BPA5</accession>
<gene>
    <name evidence="3" type="ORF">K9W46_09855</name>
</gene>
<dbReference type="PRINTS" id="PR00449">
    <property type="entry name" value="RASTRNSFRMNG"/>
</dbReference>
<dbReference type="PROSITE" id="PS51419">
    <property type="entry name" value="RAB"/>
    <property type="match status" value="1"/>
</dbReference>
<protein>
    <submittedName>
        <fullName evidence="3">GTP-binding protein</fullName>
    </submittedName>
</protein>
<dbReference type="InterPro" id="IPR005225">
    <property type="entry name" value="Small_GTP-bd"/>
</dbReference>
<dbReference type="Proteomes" id="UP001200513">
    <property type="component" value="Chromosome"/>
</dbReference>
<name>A0A9Y1BPA5_9ARCH</name>
<dbReference type="EMBL" id="CP084167">
    <property type="protein sequence ID" value="UJG42684.1"/>
    <property type="molecule type" value="Genomic_DNA"/>
</dbReference>
<dbReference type="SUPFAM" id="SSF52540">
    <property type="entry name" value="P-loop containing nucleoside triphosphate hydrolases"/>
    <property type="match status" value="1"/>
</dbReference>
<dbReference type="Pfam" id="PF00071">
    <property type="entry name" value="Ras"/>
    <property type="match status" value="1"/>
</dbReference>
<dbReference type="InterPro" id="IPR027417">
    <property type="entry name" value="P-loop_NTPase"/>
</dbReference>
<evidence type="ECO:0000313" key="3">
    <source>
        <dbReference type="EMBL" id="UJG42684.1"/>
    </source>
</evidence>
<dbReference type="AlphaFoldDB" id="A0A9Y1BPA5"/>
<sequence>MISENWKTKKTLKIAILGEGSVGKTTISKKYSEDLSEAGKITMTKGVDIAVKNLIHKSTPIALQIWDFAGQKQFRFMIDIFLRGVKGIVYVYDVNDIETLYLLYEFVEIVRSYFKENNILQVPEVLVGNKIDIGDAEVTIEDIYNFMNTHGIEKHFLVSGMYGDNVYPLFDYLVEKIIVNESGEHISAMKQYSLK</sequence>
<evidence type="ECO:0000256" key="1">
    <source>
        <dbReference type="ARBA" id="ARBA00022741"/>
    </source>
</evidence>
<reference evidence="3" key="1">
    <citation type="journal article" date="2022" name="Nat. Microbiol.">
        <title>Unique mobile elements and scalable gene flow at the prokaryote-eukaryote boundary revealed by circularized Asgard archaea genomes.</title>
        <authorList>
            <person name="Wu F."/>
            <person name="Speth D.R."/>
            <person name="Philosof A."/>
            <person name="Cremiere A."/>
            <person name="Narayanan A."/>
            <person name="Barco R.A."/>
            <person name="Connon S.A."/>
            <person name="Amend J.P."/>
            <person name="Antoshechkin I.A."/>
            <person name="Orphan V.J."/>
        </authorList>
    </citation>
    <scope>NUCLEOTIDE SEQUENCE</scope>
    <source>
        <strain evidence="3">PR6</strain>
    </source>
</reference>